<dbReference type="SFLD" id="SFLDS00003">
    <property type="entry name" value="Haloacid_Dehalogenase"/>
    <property type="match status" value="1"/>
</dbReference>
<dbReference type="NCBIfam" id="TIGR00099">
    <property type="entry name" value="Cof-subfamily"/>
    <property type="match status" value="1"/>
</dbReference>
<dbReference type="InterPro" id="IPR006379">
    <property type="entry name" value="HAD-SF_hydro_IIB"/>
</dbReference>
<reference evidence="1 2" key="1">
    <citation type="submission" date="2020-08" db="EMBL/GenBank/DDBJ databases">
        <title>Genomic Encyclopedia of Type Strains, Phase IV (KMG-IV): sequencing the most valuable type-strain genomes for metagenomic binning, comparative biology and taxonomic classification.</title>
        <authorList>
            <person name="Goeker M."/>
        </authorList>
    </citation>
    <scope>NUCLEOTIDE SEQUENCE [LARGE SCALE GENOMIC DNA]</scope>
    <source>
        <strain evidence="1 2">DSM 22548</strain>
    </source>
</reference>
<name>A0A7W5UMZ8_9BACT</name>
<dbReference type="SFLD" id="SFLDG01144">
    <property type="entry name" value="C2.B.4:_PGP_Like"/>
    <property type="match status" value="1"/>
</dbReference>
<proteinExistence type="predicted"/>
<dbReference type="InterPro" id="IPR036412">
    <property type="entry name" value="HAD-like_sf"/>
</dbReference>
<dbReference type="GO" id="GO:0005829">
    <property type="term" value="C:cytosol"/>
    <property type="evidence" value="ECO:0007669"/>
    <property type="project" value="TreeGrafter"/>
</dbReference>
<dbReference type="SUPFAM" id="SSF56784">
    <property type="entry name" value="HAD-like"/>
    <property type="match status" value="1"/>
</dbReference>
<evidence type="ECO:0000313" key="2">
    <source>
        <dbReference type="Proteomes" id="UP000541425"/>
    </source>
</evidence>
<organism evidence="1 2">
    <name type="scientific">Alloprevotella rava</name>
    <dbReference type="NCBI Taxonomy" id="671218"/>
    <lineage>
        <taxon>Bacteria</taxon>
        <taxon>Pseudomonadati</taxon>
        <taxon>Bacteroidota</taxon>
        <taxon>Bacteroidia</taxon>
        <taxon>Bacteroidales</taxon>
        <taxon>Prevotellaceae</taxon>
        <taxon>Alloprevotella</taxon>
    </lineage>
</organism>
<dbReference type="Gene3D" id="3.30.1240.10">
    <property type="match status" value="1"/>
</dbReference>
<protein>
    <recommendedName>
        <fullName evidence="3">HAD family phosphatase</fullName>
    </recommendedName>
</protein>
<dbReference type="PANTHER" id="PTHR10000:SF8">
    <property type="entry name" value="HAD SUPERFAMILY HYDROLASE-LIKE, TYPE 3"/>
    <property type="match status" value="1"/>
</dbReference>
<accession>A0A7W5UMZ8</accession>
<dbReference type="PANTHER" id="PTHR10000">
    <property type="entry name" value="PHOSPHOSERINE PHOSPHATASE"/>
    <property type="match status" value="1"/>
</dbReference>
<dbReference type="NCBIfam" id="TIGR01484">
    <property type="entry name" value="HAD-SF-IIB"/>
    <property type="match status" value="1"/>
</dbReference>
<dbReference type="GO" id="GO:0000287">
    <property type="term" value="F:magnesium ion binding"/>
    <property type="evidence" value="ECO:0007669"/>
    <property type="project" value="TreeGrafter"/>
</dbReference>
<gene>
    <name evidence="1" type="ORF">FHS60_001460</name>
</gene>
<dbReference type="Gene3D" id="3.40.50.1000">
    <property type="entry name" value="HAD superfamily/HAD-like"/>
    <property type="match status" value="1"/>
</dbReference>
<evidence type="ECO:0000313" key="1">
    <source>
        <dbReference type="EMBL" id="MBB3702987.1"/>
    </source>
</evidence>
<dbReference type="SFLD" id="SFLDG01140">
    <property type="entry name" value="C2.B:_Phosphomannomutase_and_P"/>
    <property type="match status" value="1"/>
</dbReference>
<sequence length="271" mass="30262">MIYKIIVLDLDGTLTNEKKEITPRTKEALIKAQEQGLKVVLASGRPTYGITALAEELELPRFEGYILAFNGGRIIDCKNNKVVFEQTLDETLVPKLYNSSREAGLEILTYKGEGIIATKKTDQYVQIEASINKMKVEEASDFLQQIEYPINKCLIVGAPTPLHQLELQLAEQLKGKIDIYRSADYFLECVPVGIDKATSLNRLITELHIQSEEIIACGDNYNDLSMINFAGLGVAMANAPSEIQKQANYVTYSNEEEGVAHVVEKFILDQK</sequence>
<dbReference type="AlphaFoldDB" id="A0A7W5UMZ8"/>
<dbReference type="GO" id="GO:0016791">
    <property type="term" value="F:phosphatase activity"/>
    <property type="evidence" value="ECO:0007669"/>
    <property type="project" value="TreeGrafter"/>
</dbReference>
<evidence type="ECO:0008006" key="3">
    <source>
        <dbReference type="Google" id="ProtNLM"/>
    </source>
</evidence>
<dbReference type="InterPro" id="IPR000150">
    <property type="entry name" value="Cof"/>
</dbReference>
<dbReference type="Pfam" id="PF08282">
    <property type="entry name" value="Hydrolase_3"/>
    <property type="match status" value="1"/>
</dbReference>
<dbReference type="Proteomes" id="UP000541425">
    <property type="component" value="Unassembled WGS sequence"/>
</dbReference>
<dbReference type="PROSITE" id="PS01229">
    <property type="entry name" value="COF_2"/>
    <property type="match status" value="1"/>
</dbReference>
<dbReference type="CDD" id="cd07516">
    <property type="entry name" value="HAD_Pase"/>
    <property type="match status" value="1"/>
</dbReference>
<dbReference type="RefSeq" id="WP_183696861.1">
    <property type="nucleotide sequence ID" value="NZ_JACICA010000007.1"/>
</dbReference>
<comment type="caution">
    <text evidence="1">The sequence shown here is derived from an EMBL/GenBank/DDBJ whole genome shotgun (WGS) entry which is preliminary data.</text>
</comment>
<dbReference type="EMBL" id="JACICA010000007">
    <property type="protein sequence ID" value="MBB3702987.1"/>
    <property type="molecule type" value="Genomic_DNA"/>
</dbReference>
<dbReference type="InterPro" id="IPR023214">
    <property type="entry name" value="HAD_sf"/>
</dbReference>